<dbReference type="EMBL" id="BAAAOH010000001">
    <property type="protein sequence ID" value="GAA1972475.1"/>
    <property type="molecule type" value="Genomic_DNA"/>
</dbReference>
<dbReference type="RefSeq" id="WP_344057392.1">
    <property type="nucleotide sequence ID" value="NZ_BAAAOH010000001.1"/>
</dbReference>
<dbReference type="SUPFAM" id="SSF55347">
    <property type="entry name" value="Glyceraldehyde-3-phosphate dehydrogenase-like, C-terminal domain"/>
    <property type="match status" value="1"/>
</dbReference>
<evidence type="ECO:0000313" key="5">
    <source>
        <dbReference type="EMBL" id="GAA1972475.1"/>
    </source>
</evidence>
<dbReference type="Proteomes" id="UP001500326">
    <property type="component" value="Unassembled WGS sequence"/>
</dbReference>
<dbReference type="PANTHER" id="PTHR43818">
    <property type="entry name" value="BCDNA.GH03377"/>
    <property type="match status" value="1"/>
</dbReference>
<feature type="domain" description="GFO/IDH/MocA-like oxidoreductase" evidence="4">
    <location>
        <begin position="135"/>
        <end position="265"/>
    </location>
</feature>
<reference evidence="5 6" key="1">
    <citation type="journal article" date="2019" name="Int. J. Syst. Evol. Microbiol.">
        <title>The Global Catalogue of Microorganisms (GCM) 10K type strain sequencing project: providing services to taxonomists for standard genome sequencing and annotation.</title>
        <authorList>
            <consortium name="The Broad Institute Genomics Platform"/>
            <consortium name="The Broad Institute Genome Sequencing Center for Infectious Disease"/>
            <person name="Wu L."/>
            <person name="Ma J."/>
        </authorList>
    </citation>
    <scope>NUCLEOTIDE SEQUENCE [LARGE SCALE GENOMIC DNA]</scope>
    <source>
        <strain evidence="5 6">JCM 14902</strain>
    </source>
</reference>
<name>A0ABN2RP35_9MICO</name>
<evidence type="ECO:0000259" key="4">
    <source>
        <dbReference type="Pfam" id="PF22725"/>
    </source>
</evidence>
<organism evidence="5 6">
    <name type="scientific">Microbacterium pumilum</name>
    <dbReference type="NCBI Taxonomy" id="344165"/>
    <lineage>
        <taxon>Bacteria</taxon>
        <taxon>Bacillati</taxon>
        <taxon>Actinomycetota</taxon>
        <taxon>Actinomycetes</taxon>
        <taxon>Micrococcales</taxon>
        <taxon>Microbacteriaceae</taxon>
        <taxon>Microbacterium</taxon>
    </lineage>
</organism>
<dbReference type="SUPFAM" id="SSF51735">
    <property type="entry name" value="NAD(P)-binding Rossmann-fold domains"/>
    <property type="match status" value="1"/>
</dbReference>
<dbReference type="Gene3D" id="3.40.50.720">
    <property type="entry name" value="NAD(P)-binding Rossmann-like Domain"/>
    <property type="match status" value="1"/>
</dbReference>
<evidence type="ECO:0000256" key="1">
    <source>
        <dbReference type="ARBA" id="ARBA00023002"/>
    </source>
</evidence>
<protein>
    <submittedName>
        <fullName evidence="5">Gfo/Idh/MocA family oxidoreductase</fullName>
    </submittedName>
</protein>
<gene>
    <name evidence="5" type="ORF">GCM10009777_00550</name>
</gene>
<evidence type="ECO:0000256" key="2">
    <source>
        <dbReference type="ARBA" id="ARBA00023027"/>
    </source>
</evidence>
<keyword evidence="6" id="KW-1185">Reference proteome</keyword>
<accession>A0ABN2RP35</accession>
<evidence type="ECO:0000259" key="3">
    <source>
        <dbReference type="Pfam" id="PF01408"/>
    </source>
</evidence>
<dbReference type="PANTHER" id="PTHR43818:SF11">
    <property type="entry name" value="BCDNA.GH03377"/>
    <property type="match status" value="1"/>
</dbReference>
<comment type="caution">
    <text evidence="5">The sequence shown here is derived from an EMBL/GenBank/DDBJ whole genome shotgun (WGS) entry which is preliminary data.</text>
</comment>
<dbReference type="InterPro" id="IPR050463">
    <property type="entry name" value="Gfo/Idh/MocA_oxidrdct_glycsds"/>
</dbReference>
<dbReference type="InterPro" id="IPR055170">
    <property type="entry name" value="GFO_IDH_MocA-like_dom"/>
</dbReference>
<dbReference type="Pfam" id="PF01408">
    <property type="entry name" value="GFO_IDH_MocA"/>
    <property type="match status" value="1"/>
</dbReference>
<dbReference type="InterPro" id="IPR036291">
    <property type="entry name" value="NAD(P)-bd_dom_sf"/>
</dbReference>
<evidence type="ECO:0000313" key="6">
    <source>
        <dbReference type="Proteomes" id="UP001500326"/>
    </source>
</evidence>
<proteinExistence type="predicted"/>
<dbReference type="Gene3D" id="3.30.360.10">
    <property type="entry name" value="Dihydrodipicolinate Reductase, domain 2"/>
    <property type="match status" value="1"/>
</dbReference>
<keyword evidence="2" id="KW-0520">NAD</keyword>
<dbReference type="Pfam" id="PF22725">
    <property type="entry name" value="GFO_IDH_MocA_C3"/>
    <property type="match status" value="1"/>
</dbReference>
<dbReference type="InterPro" id="IPR000683">
    <property type="entry name" value="Gfo/Idh/MocA-like_OxRdtase_N"/>
</dbReference>
<keyword evidence="1" id="KW-0560">Oxidoreductase</keyword>
<sequence>MAIDPVRVGIIGTTAYAESHMANIVKHPHAVFRAVAGRNRDRTAAIAERFGAEIAFEGYQDLIASGEIDAVLVLAPDELHEPIAMESFAAGLHVLCEKPLATTPAAARRMADAARESGLVNMSYFALRTSPYHHLVKELVDSGVVGQIRSASLSLMHGLFRSPDYNWRFDSTRGGGVIADLGCYLFDQALWFIGDISTVAADGAAFVNRPRPDGTAYAPAADSAAGILHFDSGAHATWQVSVVSHVGAGFQRNIIHLQGDTGRLELDHTFSAVTLRVIKDGEQEYTEVALPDGFAAPSGDAEFIDAIVEGGQVRPSFEDGWRVQRVVAAAEAAAQTGTWVAVEREGGE</sequence>
<feature type="domain" description="Gfo/Idh/MocA-like oxidoreductase N-terminal" evidence="3">
    <location>
        <begin position="6"/>
        <end position="122"/>
    </location>
</feature>